<evidence type="ECO:0000313" key="1">
    <source>
        <dbReference type="EMBL" id="CAG8509718.1"/>
    </source>
</evidence>
<dbReference type="AlphaFoldDB" id="A0A9N8ZWR4"/>
<proteinExistence type="predicted"/>
<name>A0A9N8ZWR4_FUNMO</name>
<keyword evidence="2" id="KW-1185">Reference proteome</keyword>
<dbReference type="EMBL" id="CAJVPP010000756">
    <property type="protein sequence ID" value="CAG8509718.1"/>
    <property type="molecule type" value="Genomic_DNA"/>
</dbReference>
<organism evidence="1 2">
    <name type="scientific">Funneliformis mosseae</name>
    <name type="common">Endomycorrhizal fungus</name>
    <name type="synonym">Glomus mosseae</name>
    <dbReference type="NCBI Taxonomy" id="27381"/>
    <lineage>
        <taxon>Eukaryota</taxon>
        <taxon>Fungi</taxon>
        <taxon>Fungi incertae sedis</taxon>
        <taxon>Mucoromycota</taxon>
        <taxon>Glomeromycotina</taxon>
        <taxon>Glomeromycetes</taxon>
        <taxon>Glomerales</taxon>
        <taxon>Glomeraceae</taxon>
        <taxon>Funneliformis</taxon>
    </lineage>
</organism>
<protein>
    <submittedName>
        <fullName evidence="1">5975_t:CDS:1</fullName>
    </submittedName>
</protein>
<evidence type="ECO:0000313" key="2">
    <source>
        <dbReference type="Proteomes" id="UP000789375"/>
    </source>
</evidence>
<reference evidence="1" key="1">
    <citation type="submission" date="2021-06" db="EMBL/GenBank/DDBJ databases">
        <authorList>
            <person name="Kallberg Y."/>
            <person name="Tangrot J."/>
            <person name="Rosling A."/>
        </authorList>
    </citation>
    <scope>NUCLEOTIDE SEQUENCE</scope>
    <source>
        <strain evidence="1">87-6 pot B 2015</strain>
    </source>
</reference>
<dbReference type="Proteomes" id="UP000789375">
    <property type="component" value="Unassembled WGS sequence"/>
</dbReference>
<sequence>MEILYFIHLYEDILNTTYVVGYKEIAEQINTQICNTLPIENEKY</sequence>
<comment type="caution">
    <text evidence="1">The sequence shown here is derived from an EMBL/GenBank/DDBJ whole genome shotgun (WGS) entry which is preliminary data.</text>
</comment>
<gene>
    <name evidence="1" type="ORF">FMOSSE_LOCUS4472</name>
</gene>
<accession>A0A9N8ZWR4</accession>